<name>A0AAU8A141_9BURK</name>
<dbReference type="CDD" id="cd00093">
    <property type="entry name" value="HTH_XRE"/>
    <property type="match status" value="1"/>
</dbReference>
<proteinExistence type="predicted"/>
<dbReference type="Pfam" id="PF13413">
    <property type="entry name" value="HTH_25"/>
    <property type="match status" value="1"/>
</dbReference>
<dbReference type="AlphaFoldDB" id="A0AAU8A141"/>
<gene>
    <name evidence="3" type="ORF">NKE59_07530</name>
</gene>
<dbReference type="GO" id="GO:0003677">
    <property type="term" value="F:DNA binding"/>
    <property type="evidence" value="ECO:0007669"/>
    <property type="project" value="InterPro"/>
</dbReference>
<dbReference type="SUPFAM" id="SSF47413">
    <property type="entry name" value="lambda repressor-like DNA-binding domains"/>
    <property type="match status" value="1"/>
</dbReference>
<feature type="region of interest" description="Disordered" evidence="1">
    <location>
        <begin position="89"/>
        <end position="134"/>
    </location>
</feature>
<dbReference type="Gene3D" id="1.10.260.40">
    <property type="entry name" value="lambda repressor-like DNA-binding domains"/>
    <property type="match status" value="1"/>
</dbReference>
<dbReference type="PROSITE" id="PS50943">
    <property type="entry name" value="HTH_CROC1"/>
    <property type="match status" value="1"/>
</dbReference>
<dbReference type="InterPro" id="IPR001387">
    <property type="entry name" value="Cro/C1-type_HTH"/>
</dbReference>
<evidence type="ECO:0000256" key="1">
    <source>
        <dbReference type="SAM" id="MobiDB-lite"/>
    </source>
</evidence>
<dbReference type="InterPro" id="IPR010982">
    <property type="entry name" value="Lambda_DNA-bd_dom_sf"/>
</dbReference>
<reference evidence="3" key="1">
    <citation type="submission" date="2022-06" db="EMBL/GenBank/DDBJ databases">
        <title>New Polynucleobacter species.</title>
        <authorList>
            <person name="Hahn M.W."/>
        </authorList>
    </citation>
    <scope>NUCLEOTIDE SEQUENCE</scope>
    <source>
        <strain evidence="3">UK-FUSCHL-C3</strain>
    </source>
</reference>
<feature type="compositionally biased region" description="Basic and acidic residues" evidence="1">
    <location>
        <begin position="118"/>
        <end position="134"/>
    </location>
</feature>
<evidence type="ECO:0000313" key="3">
    <source>
        <dbReference type="EMBL" id="XCC57340.1"/>
    </source>
</evidence>
<evidence type="ECO:0000259" key="2">
    <source>
        <dbReference type="PROSITE" id="PS50943"/>
    </source>
</evidence>
<organism evidence="3">
    <name type="scientific">Polynucleobacter sp. UK-FUSCHL-C3</name>
    <dbReference type="NCBI Taxonomy" id="2955208"/>
    <lineage>
        <taxon>Bacteria</taxon>
        <taxon>Pseudomonadati</taxon>
        <taxon>Pseudomonadota</taxon>
        <taxon>Betaproteobacteria</taxon>
        <taxon>Burkholderiales</taxon>
        <taxon>Burkholderiaceae</taxon>
        <taxon>Polynucleobacter</taxon>
    </lineage>
</organism>
<protein>
    <submittedName>
        <fullName evidence="3">Helix-turn-helix domain-containing protein</fullName>
    </submittedName>
</protein>
<feature type="region of interest" description="Disordered" evidence="1">
    <location>
        <begin position="181"/>
        <end position="205"/>
    </location>
</feature>
<dbReference type="EMBL" id="CP099959">
    <property type="protein sequence ID" value="XCC57340.1"/>
    <property type="molecule type" value="Genomic_DNA"/>
</dbReference>
<sequence>MANDHKLPDIRADFIKKAREAKGISIPKMSKDLCFSVKQIEQIECGERSHFYSLAIKVSATKRVAEYLGLPFEEVFDFGPDLVQDIQSSEEPIQSEQSNLPEPQSIPAAPPVPPVVEKTPERLERFEPPTEEKEVKPSKTKYAFFALAAIVVAIVLNIDLPAKDKNAEPIVAKLPTESIENTVNSSAKKEDAPLSPTSVTSPPPTTVAAVPAVAAVAPSTSSENCPALDANQTTYRSPSPSKAGNMIYISTKIKQVVCVKDATGKLEKKSLDVNGSHSFFGKAPFVLMTSGLAQADIFFQGYKVRVEDQNAKSITLEEVPF</sequence>
<feature type="compositionally biased region" description="Low complexity" evidence="1">
    <location>
        <begin position="195"/>
        <end position="205"/>
    </location>
</feature>
<feature type="domain" description="HTH cro/C1-type" evidence="2">
    <location>
        <begin position="15"/>
        <end position="75"/>
    </location>
</feature>
<accession>A0AAU8A141</accession>
<feature type="compositionally biased region" description="Low complexity" evidence="1">
    <location>
        <begin position="89"/>
        <end position="98"/>
    </location>
</feature>
<dbReference type="SMART" id="SM00530">
    <property type="entry name" value="HTH_XRE"/>
    <property type="match status" value="1"/>
</dbReference>
<dbReference type="RefSeq" id="WP_353438370.1">
    <property type="nucleotide sequence ID" value="NZ_CP099959.1"/>
</dbReference>